<name>A0A8X7BL95_TRICX</name>
<protein>
    <submittedName>
        <fullName evidence="1">Uncharacterized protein</fullName>
    </submittedName>
</protein>
<proteinExistence type="predicted"/>
<accession>A0A8X7BL95</accession>
<reference evidence="1" key="1">
    <citation type="submission" date="2020-08" db="EMBL/GenBank/DDBJ databases">
        <title>Multicomponent nature underlies the extraordinary mechanical properties of spider dragline silk.</title>
        <authorList>
            <person name="Kono N."/>
            <person name="Nakamura H."/>
            <person name="Mori M."/>
            <person name="Yoshida Y."/>
            <person name="Ohtoshi R."/>
            <person name="Malay A.D."/>
            <person name="Moran D.A.P."/>
            <person name="Tomita M."/>
            <person name="Numata K."/>
            <person name="Arakawa K."/>
        </authorList>
    </citation>
    <scope>NUCLEOTIDE SEQUENCE</scope>
</reference>
<evidence type="ECO:0000313" key="2">
    <source>
        <dbReference type="Proteomes" id="UP000887159"/>
    </source>
</evidence>
<dbReference type="AlphaFoldDB" id="A0A8X7BL95"/>
<organism evidence="1 2">
    <name type="scientific">Trichonephila clavipes</name>
    <name type="common">Golden silk orbweaver</name>
    <name type="synonym">Nephila clavipes</name>
    <dbReference type="NCBI Taxonomy" id="2585209"/>
    <lineage>
        <taxon>Eukaryota</taxon>
        <taxon>Metazoa</taxon>
        <taxon>Ecdysozoa</taxon>
        <taxon>Arthropoda</taxon>
        <taxon>Chelicerata</taxon>
        <taxon>Arachnida</taxon>
        <taxon>Araneae</taxon>
        <taxon>Araneomorphae</taxon>
        <taxon>Entelegynae</taxon>
        <taxon>Araneoidea</taxon>
        <taxon>Nephilidae</taxon>
        <taxon>Trichonephila</taxon>
    </lineage>
</organism>
<comment type="caution">
    <text evidence="1">The sequence shown here is derived from an EMBL/GenBank/DDBJ whole genome shotgun (WGS) entry which is preliminary data.</text>
</comment>
<gene>
    <name evidence="1" type="ORF">TNCV_3978591</name>
</gene>
<dbReference type="EMBL" id="BMAU01021423">
    <property type="protein sequence ID" value="GFY34399.1"/>
    <property type="molecule type" value="Genomic_DNA"/>
</dbReference>
<keyword evidence="2" id="KW-1185">Reference proteome</keyword>
<dbReference type="Proteomes" id="UP000887159">
    <property type="component" value="Unassembled WGS sequence"/>
</dbReference>
<evidence type="ECO:0000313" key="1">
    <source>
        <dbReference type="EMBL" id="GFY34399.1"/>
    </source>
</evidence>
<sequence length="99" mass="11064">MEPLIWCPKTWCPNILRCATVVTYMPQYSTVFPNASMLEADGFLNRLLCKAISTSATFVFIMNAVPDRFLSATDPVSRNRFSKSDIIDALGAFPPGYFC</sequence>